<dbReference type="InterPro" id="IPR050832">
    <property type="entry name" value="Bact_Acetyltransf"/>
</dbReference>
<dbReference type="InterPro" id="IPR000182">
    <property type="entry name" value="GNAT_dom"/>
</dbReference>
<dbReference type="Proteomes" id="UP000298412">
    <property type="component" value="Unassembled WGS sequence"/>
</dbReference>
<dbReference type="SUPFAM" id="SSF55729">
    <property type="entry name" value="Acyl-CoA N-acyltransferases (Nat)"/>
    <property type="match status" value="1"/>
</dbReference>
<keyword evidence="5" id="KW-1185">Reference proteome</keyword>
<keyword evidence="1 4" id="KW-0808">Transferase</keyword>
<keyword evidence="2" id="KW-0012">Acyltransferase</keyword>
<evidence type="ECO:0000256" key="1">
    <source>
        <dbReference type="ARBA" id="ARBA00022679"/>
    </source>
</evidence>
<dbReference type="Gene3D" id="3.40.630.30">
    <property type="match status" value="1"/>
</dbReference>
<protein>
    <submittedName>
        <fullName evidence="4">GNAT family N-acetyltransferase</fullName>
    </submittedName>
</protein>
<gene>
    <name evidence="4" type="ORF">E3O19_00770</name>
</gene>
<proteinExistence type="predicted"/>
<dbReference type="OrthoDB" id="70840at2"/>
<dbReference type="PANTHER" id="PTHR43877:SF2">
    <property type="entry name" value="AMINOALKYLPHOSPHONATE N-ACETYLTRANSFERASE-RELATED"/>
    <property type="match status" value="1"/>
</dbReference>
<dbReference type="PROSITE" id="PS51186">
    <property type="entry name" value="GNAT"/>
    <property type="match status" value="1"/>
</dbReference>
<name>A0A4R8X0A3_9MICO</name>
<comment type="caution">
    <text evidence="4">The sequence shown here is derived from an EMBL/GenBank/DDBJ whole genome shotgun (WGS) entry which is preliminary data.</text>
</comment>
<evidence type="ECO:0000313" key="5">
    <source>
        <dbReference type="Proteomes" id="UP000298412"/>
    </source>
</evidence>
<reference evidence="4 5" key="1">
    <citation type="submission" date="2019-03" db="EMBL/GenBank/DDBJ databases">
        <title>Genomics of glacier-inhabiting Cryobacterium strains.</title>
        <authorList>
            <person name="Liu Q."/>
            <person name="Xin Y.-H."/>
        </authorList>
    </citation>
    <scope>NUCLEOTIDE SEQUENCE [LARGE SCALE GENOMIC DNA]</scope>
    <source>
        <strain evidence="4 5">MDT1-3</strain>
    </source>
</reference>
<organism evidence="4 5">
    <name type="scientific">Cryobacterium algoritolerans</name>
    <dbReference type="NCBI Taxonomy" id="1259184"/>
    <lineage>
        <taxon>Bacteria</taxon>
        <taxon>Bacillati</taxon>
        <taxon>Actinomycetota</taxon>
        <taxon>Actinomycetes</taxon>
        <taxon>Micrococcales</taxon>
        <taxon>Microbacteriaceae</taxon>
        <taxon>Cryobacterium</taxon>
    </lineage>
</organism>
<dbReference type="PANTHER" id="PTHR43877">
    <property type="entry name" value="AMINOALKYLPHOSPHONATE N-ACETYLTRANSFERASE-RELATED-RELATED"/>
    <property type="match status" value="1"/>
</dbReference>
<accession>A0A4R8X0A3</accession>
<dbReference type="GO" id="GO:0016747">
    <property type="term" value="F:acyltransferase activity, transferring groups other than amino-acyl groups"/>
    <property type="evidence" value="ECO:0007669"/>
    <property type="project" value="InterPro"/>
</dbReference>
<dbReference type="CDD" id="cd04301">
    <property type="entry name" value="NAT_SF"/>
    <property type="match status" value="1"/>
</dbReference>
<sequence length="172" mass="19034">MRSSRVLLRKRLDRSFQESRGGRLTSVQHAQQGRGYTTLLDATHGRPASRQETLDAQAGYPSDDLVAPLGILLLARQGATVLGCAGMRVRPGDIGEVTRVFVEPAARGRGVGRLLMKELERKSLELGLHALRLDTRTDLVEARSLYASLGYIEGEAHNTDPYANHWFRKELA</sequence>
<evidence type="ECO:0000313" key="4">
    <source>
        <dbReference type="EMBL" id="TFC20816.1"/>
    </source>
</evidence>
<evidence type="ECO:0000256" key="2">
    <source>
        <dbReference type="ARBA" id="ARBA00023315"/>
    </source>
</evidence>
<dbReference type="InterPro" id="IPR016181">
    <property type="entry name" value="Acyl_CoA_acyltransferase"/>
</dbReference>
<dbReference type="Pfam" id="PF00583">
    <property type="entry name" value="Acetyltransf_1"/>
    <property type="match status" value="1"/>
</dbReference>
<dbReference type="EMBL" id="SOFP01000007">
    <property type="protein sequence ID" value="TFC20816.1"/>
    <property type="molecule type" value="Genomic_DNA"/>
</dbReference>
<dbReference type="AlphaFoldDB" id="A0A4R8X0A3"/>
<evidence type="ECO:0000259" key="3">
    <source>
        <dbReference type="PROSITE" id="PS51186"/>
    </source>
</evidence>
<feature type="domain" description="N-acetyltransferase" evidence="3">
    <location>
        <begin position="31"/>
        <end position="172"/>
    </location>
</feature>
<dbReference type="RefSeq" id="WP_134564733.1">
    <property type="nucleotide sequence ID" value="NZ_SOFP01000007.1"/>
</dbReference>